<feature type="transmembrane region" description="Helical" evidence="1">
    <location>
        <begin position="6"/>
        <end position="23"/>
    </location>
</feature>
<keyword evidence="1" id="KW-0812">Transmembrane</keyword>
<evidence type="ECO:0000313" key="2">
    <source>
        <dbReference type="EMBL" id="QJA43290.1"/>
    </source>
</evidence>
<dbReference type="AlphaFoldDB" id="A0A6H1Z7W5"/>
<gene>
    <name evidence="2" type="ORF">MM171A00247_0004</name>
    <name evidence="3" type="ORF">MM171B00144_0025</name>
</gene>
<evidence type="ECO:0000256" key="1">
    <source>
        <dbReference type="SAM" id="Phobius"/>
    </source>
</evidence>
<dbReference type="CDD" id="cd22784">
    <property type="entry name" value="DPBB_MltA_YuiC-like"/>
    <property type="match status" value="1"/>
</dbReference>
<dbReference type="EMBL" id="MT143893">
    <property type="protein sequence ID" value="QJB04986.1"/>
    <property type="molecule type" value="Genomic_DNA"/>
</dbReference>
<protein>
    <recommendedName>
        <fullName evidence="4">3D domain-containing protein</fullName>
    </recommendedName>
</protein>
<keyword evidence="1" id="KW-0472">Membrane</keyword>
<dbReference type="EMBL" id="MT143700">
    <property type="protein sequence ID" value="QJA43290.1"/>
    <property type="molecule type" value="Genomic_DNA"/>
</dbReference>
<organism evidence="2">
    <name type="scientific">viral metagenome</name>
    <dbReference type="NCBI Taxonomy" id="1070528"/>
    <lineage>
        <taxon>unclassified sequences</taxon>
        <taxon>metagenomes</taxon>
        <taxon>organismal metagenomes</taxon>
    </lineage>
</organism>
<keyword evidence="1" id="KW-1133">Transmembrane helix</keyword>
<name>A0A6H1Z7W5_9ZZZZ</name>
<proteinExistence type="predicted"/>
<sequence>MKKQIVTGLILIVLMLEMGYLGFELGKHRKGCRQEVGQKANLPSYDIIENVIATAYSSDKNQTDSTPDITSTLEKCFYGGCAVSREMEKFAPMGSKIICDNREFFVNDRMSHKWKDLRIDLWMESKEDAIKYGKQRKGVVIVERR</sequence>
<reference evidence="2" key="1">
    <citation type="submission" date="2020-03" db="EMBL/GenBank/DDBJ databases">
        <title>The deep terrestrial virosphere.</title>
        <authorList>
            <person name="Holmfeldt K."/>
            <person name="Nilsson E."/>
            <person name="Simone D."/>
            <person name="Lopez-Fernandez M."/>
            <person name="Wu X."/>
            <person name="de Brujin I."/>
            <person name="Lundin D."/>
            <person name="Andersson A."/>
            <person name="Bertilsson S."/>
            <person name="Dopson M."/>
        </authorList>
    </citation>
    <scope>NUCLEOTIDE SEQUENCE</scope>
    <source>
        <strain evidence="2">MM171A00247</strain>
        <strain evidence="3">MM171B00144</strain>
    </source>
</reference>
<evidence type="ECO:0000313" key="3">
    <source>
        <dbReference type="EMBL" id="QJB04986.1"/>
    </source>
</evidence>
<accession>A0A6H1Z7W5</accession>
<evidence type="ECO:0008006" key="4">
    <source>
        <dbReference type="Google" id="ProtNLM"/>
    </source>
</evidence>